<feature type="region of interest" description="Disordered" evidence="8">
    <location>
        <begin position="387"/>
        <end position="428"/>
    </location>
</feature>
<dbReference type="OrthoDB" id="5817083at2759"/>
<keyword evidence="2 9" id="KW-0812">Transmembrane</keyword>
<sequence>MAAEHDEAALSRELAGAVTAEQADTPRRCFICLTDQEPSDSLDSWVDPCPCTLEAHQDCMLSWVLDCERTSKPLLCPVCKSTIEMEGPWDLLVTLNDLIQKRFTKASPYMLFTGFAMGVQFSLQMYGAMAMWSFAGKKTMMRFLLGPGMVLDARNEGAGVRLVRDRIWSSLVMMNVAPTLLLGRLFPYSSSRIFLPAASLYGMYQSLHDDTFFAWPPSPQLVVTVFPYIRSVYYILWREFVLPYENKLNRQILGLPPLLPAPPNHDARQDANQERRPQQNGGGGFAGLLQGILDALDPEDDDDDVDADGLNHIGLLNGDEHHNGQGEGGEIMFELRIEEVHAGADGVGGEQEGDNGLQVGLEAVRANPGDGGHAGPGRLRDEADVEGDALDPADAPGQPHPGPAGDVEAAGDDQVQVEHEAPQAPPARRLGLGGLLSSISNSVVSALILPGICFAMGEALRLVLPRSWTAPASRGSWTMLMGPGGRPGLLQQQWGRSLIGGCIFVVLKDALRVYAKSRRVTAMSNRRVKNVDRRRRERSEG</sequence>
<feature type="transmembrane region" description="Helical" evidence="9">
    <location>
        <begin position="109"/>
        <end position="135"/>
    </location>
</feature>
<comment type="caution">
    <text evidence="11">The sequence shown here is derived from an EMBL/GenBank/DDBJ whole genome shotgun (WGS) entry which is preliminary data.</text>
</comment>
<proteinExistence type="predicted"/>
<evidence type="ECO:0000256" key="3">
    <source>
        <dbReference type="ARBA" id="ARBA00022723"/>
    </source>
</evidence>
<evidence type="ECO:0000256" key="1">
    <source>
        <dbReference type="ARBA" id="ARBA00004141"/>
    </source>
</evidence>
<evidence type="ECO:0000256" key="2">
    <source>
        <dbReference type="ARBA" id="ARBA00022692"/>
    </source>
</evidence>
<comment type="subcellular location">
    <subcellularLocation>
        <location evidence="1">Membrane</location>
        <topology evidence="1">Multi-pass membrane protein</topology>
    </subcellularLocation>
</comment>
<keyword evidence="4" id="KW-0863">Zinc-finger</keyword>
<keyword evidence="6 9" id="KW-1133">Transmembrane helix</keyword>
<organism evidence="11 12">
    <name type="scientific">Claviceps africana</name>
    <dbReference type="NCBI Taxonomy" id="83212"/>
    <lineage>
        <taxon>Eukaryota</taxon>
        <taxon>Fungi</taxon>
        <taxon>Dikarya</taxon>
        <taxon>Ascomycota</taxon>
        <taxon>Pezizomycotina</taxon>
        <taxon>Sordariomycetes</taxon>
        <taxon>Hypocreomycetidae</taxon>
        <taxon>Hypocreales</taxon>
        <taxon>Clavicipitaceae</taxon>
        <taxon>Claviceps</taxon>
    </lineage>
</organism>
<evidence type="ECO:0000256" key="9">
    <source>
        <dbReference type="SAM" id="Phobius"/>
    </source>
</evidence>
<feature type="domain" description="RING-CH-type" evidence="10">
    <location>
        <begin position="21"/>
        <end position="86"/>
    </location>
</feature>
<feature type="compositionally biased region" description="Basic and acidic residues" evidence="8">
    <location>
        <begin position="265"/>
        <end position="277"/>
    </location>
</feature>
<keyword evidence="3" id="KW-0479">Metal-binding</keyword>
<dbReference type="Gene3D" id="3.30.40.10">
    <property type="entry name" value="Zinc/RING finger domain, C3HC4 (zinc finger)"/>
    <property type="match status" value="1"/>
</dbReference>
<evidence type="ECO:0000256" key="4">
    <source>
        <dbReference type="ARBA" id="ARBA00022771"/>
    </source>
</evidence>
<dbReference type="GO" id="GO:0016020">
    <property type="term" value="C:membrane"/>
    <property type="evidence" value="ECO:0007669"/>
    <property type="project" value="UniProtKB-SubCell"/>
</dbReference>
<dbReference type="Proteomes" id="UP000811619">
    <property type="component" value="Unassembled WGS sequence"/>
</dbReference>
<evidence type="ECO:0000256" key="7">
    <source>
        <dbReference type="ARBA" id="ARBA00023136"/>
    </source>
</evidence>
<evidence type="ECO:0000313" key="11">
    <source>
        <dbReference type="EMBL" id="KAG5929675.1"/>
    </source>
</evidence>
<keyword evidence="5" id="KW-0862">Zinc</keyword>
<evidence type="ECO:0000313" key="12">
    <source>
        <dbReference type="Proteomes" id="UP000811619"/>
    </source>
</evidence>
<accession>A0A8K0JEF5</accession>
<dbReference type="GO" id="GO:0008270">
    <property type="term" value="F:zinc ion binding"/>
    <property type="evidence" value="ECO:0007669"/>
    <property type="project" value="UniProtKB-KW"/>
</dbReference>
<evidence type="ECO:0000256" key="8">
    <source>
        <dbReference type="SAM" id="MobiDB-lite"/>
    </source>
</evidence>
<gene>
    <name evidence="11" type="ORF">E4U42_005107</name>
</gene>
<dbReference type="InterPro" id="IPR011016">
    <property type="entry name" value="Znf_RING-CH"/>
</dbReference>
<feature type="region of interest" description="Disordered" evidence="8">
    <location>
        <begin position="259"/>
        <end position="284"/>
    </location>
</feature>
<evidence type="ECO:0000256" key="6">
    <source>
        <dbReference type="ARBA" id="ARBA00022989"/>
    </source>
</evidence>
<evidence type="ECO:0000256" key="5">
    <source>
        <dbReference type="ARBA" id="ARBA00022833"/>
    </source>
</evidence>
<dbReference type="PANTHER" id="PTHR46283">
    <property type="entry name" value="E3 UBIQUITIN-PROTEIN LIGASE MARCH5"/>
    <property type="match status" value="1"/>
</dbReference>
<dbReference type="AlphaFoldDB" id="A0A8K0JEF5"/>
<keyword evidence="12" id="KW-1185">Reference proteome</keyword>
<name>A0A8K0JEF5_9HYPO</name>
<reference evidence="11" key="1">
    <citation type="journal article" date="2020" name="bioRxiv">
        <title>Whole genome comparisons of ergot fungi reveals the divergence and evolution of species within the genus Claviceps are the result of varying mechanisms driving genome evolution and host range expansion.</title>
        <authorList>
            <person name="Wyka S.A."/>
            <person name="Mondo S.J."/>
            <person name="Liu M."/>
            <person name="Dettman J."/>
            <person name="Nalam V."/>
            <person name="Broders K.D."/>
        </authorList>
    </citation>
    <scope>NUCLEOTIDE SEQUENCE</scope>
    <source>
        <strain evidence="11">CCC 489</strain>
    </source>
</reference>
<keyword evidence="7 9" id="KW-0472">Membrane</keyword>
<protein>
    <recommendedName>
        <fullName evidence="10">RING-CH-type domain-containing protein</fullName>
    </recommendedName>
</protein>
<dbReference type="EMBL" id="SRPY01000047">
    <property type="protein sequence ID" value="KAG5929675.1"/>
    <property type="molecule type" value="Genomic_DNA"/>
</dbReference>
<dbReference type="InterPro" id="IPR013083">
    <property type="entry name" value="Znf_RING/FYVE/PHD"/>
</dbReference>
<dbReference type="PROSITE" id="PS51292">
    <property type="entry name" value="ZF_RING_CH"/>
    <property type="match status" value="1"/>
</dbReference>
<evidence type="ECO:0000259" key="10">
    <source>
        <dbReference type="PROSITE" id="PS51292"/>
    </source>
</evidence>